<dbReference type="STRING" id="1547445.LO80_03240"/>
<proteinExistence type="predicted"/>
<name>A0A097END8_9GAMM</name>
<dbReference type="Proteomes" id="UP000029672">
    <property type="component" value="Chromosome"/>
</dbReference>
<dbReference type="KEGG" id="frf:LO80_03240"/>
<sequence length="126" mass="14118">MAHSDYIEAAQDLIDEIDEYGVTVKLVEKVRTAGASRNSGSFSYNYIADIKILKTSKKNALIGGAVVVIRDDWLEMADIVCLTGNTQEIKKDQYIEIDNTRYVINQLKPIDPADYVIGYWLSLKGV</sequence>
<evidence type="ECO:0000313" key="1">
    <source>
        <dbReference type="EMBL" id="AIT09082.1"/>
    </source>
</evidence>
<dbReference type="AlphaFoldDB" id="A0A097END8"/>
<dbReference type="RefSeq" id="WP_040008501.1">
    <property type="nucleotide sequence ID" value="NZ_CP009574.1"/>
</dbReference>
<reference evidence="1 2" key="1">
    <citation type="submission" date="2014-10" db="EMBL/GenBank/DDBJ databases">
        <title>Whole genome sequence of Francisella endociliophora strain FSC1006, isolated from a laboratory culture of the marine ciliate Euplotes raikovi.</title>
        <authorList>
            <person name="Granberg M."/>
            <person name="Backman S."/>
            <person name="Lundmark E."/>
            <person name="Nilsson E."/>
            <person name="Karlsson E."/>
            <person name="Thelaus J."/>
            <person name="Ohrman C."/>
            <person name="Larkeryd A."/>
            <person name="Stenberg P."/>
        </authorList>
    </citation>
    <scope>NUCLEOTIDE SEQUENCE [LARGE SCALE GENOMIC DNA]</scope>
    <source>
        <strain evidence="1 2">FSC1006</strain>
    </source>
</reference>
<protein>
    <submittedName>
        <fullName evidence="1">Uncharacterized protein</fullName>
    </submittedName>
</protein>
<accession>A0A097END8</accession>
<gene>
    <name evidence="1" type="ORF">LO80_03240</name>
</gene>
<evidence type="ECO:0000313" key="2">
    <source>
        <dbReference type="Proteomes" id="UP000029672"/>
    </source>
</evidence>
<organism evidence="1 2">
    <name type="scientific">Candidatus Francisella endociliophora</name>
    <dbReference type="NCBI Taxonomy" id="653937"/>
    <lineage>
        <taxon>Bacteria</taxon>
        <taxon>Pseudomonadati</taxon>
        <taxon>Pseudomonadota</taxon>
        <taxon>Gammaproteobacteria</taxon>
        <taxon>Thiotrichales</taxon>
        <taxon>Francisellaceae</taxon>
        <taxon>Francisella</taxon>
    </lineage>
</organism>
<dbReference type="HOGENOM" id="CLU_1978255_0_0_6"/>
<dbReference type="EMBL" id="CP009574">
    <property type="protein sequence ID" value="AIT09082.1"/>
    <property type="molecule type" value="Genomic_DNA"/>
</dbReference>
<keyword evidence="2" id="KW-1185">Reference proteome</keyword>